<dbReference type="KEGG" id="bcom:BAUCODRAFT_152854"/>
<dbReference type="OrthoDB" id="3824580at2759"/>
<organism evidence="1 2">
    <name type="scientific">Baudoinia panamericana (strain UAMH 10762)</name>
    <name type="common">Angels' share fungus</name>
    <name type="synonym">Baudoinia compniacensis (strain UAMH 10762)</name>
    <dbReference type="NCBI Taxonomy" id="717646"/>
    <lineage>
        <taxon>Eukaryota</taxon>
        <taxon>Fungi</taxon>
        <taxon>Dikarya</taxon>
        <taxon>Ascomycota</taxon>
        <taxon>Pezizomycotina</taxon>
        <taxon>Dothideomycetes</taxon>
        <taxon>Dothideomycetidae</taxon>
        <taxon>Mycosphaerellales</taxon>
        <taxon>Teratosphaeriaceae</taxon>
        <taxon>Baudoinia</taxon>
    </lineage>
</organism>
<dbReference type="GeneID" id="19109259"/>
<dbReference type="RefSeq" id="XP_007682025.1">
    <property type="nucleotide sequence ID" value="XM_007683835.1"/>
</dbReference>
<keyword evidence="2" id="KW-1185">Reference proteome</keyword>
<evidence type="ECO:0000313" key="2">
    <source>
        <dbReference type="Proteomes" id="UP000011761"/>
    </source>
</evidence>
<evidence type="ECO:0000313" key="1">
    <source>
        <dbReference type="EMBL" id="EMC90871.1"/>
    </source>
</evidence>
<dbReference type="AlphaFoldDB" id="M2M2W4"/>
<name>M2M2W4_BAUPA</name>
<proteinExistence type="predicted"/>
<dbReference type="Proteomes" id="UP000011761">
    <property type="component" value="Unassembled WGS sequence"/>
</dbReference>
<reference evidence="1 2" key="1">
    <citation type="journal article" date="2012" name="PLoS Pathog.">
        <title>Diverse lifestyles and strategies of plant pathogenesis encoded in the genomes of eighteen Dothideomycetes fungi.</title>
        <authorList>
            <person name="Ohm R.A."/>
            <person name="Feau N."/>
            <person name="Henrissat B."/>
            <person name="Schoch C.L."/>
            <person name="Horwitz B.A."/>
            <person name="Barry K.W."/>
            <person name="Condon B.J."/>
            <person name="Copeland A.C."/>
            <person name="Dhillon B."/>
            <person name="Glaser F."/>
            <person name="Hesse C.N."/>
            <person name="Kosti I."/>
            <person name="LaButti K."/>
            <person name="Lindquist E.A."/>
            <person name="Lucas S."/>
            <person name="Salamov A.A."/>
            <person name="Bradshaw R.E."/>
            <person name="Ciuffetti L."/>
            <person name="Hamelin R.C."/>
            <person name="Kema G.H.J."/>
            <person name="Lawrence C."/>
            <person name="Scott J.A."/>
            <person name="Spatafora J.W."/>
            <person name="Turgeon B.G."/>
            <person name="de Wit P.J.G.M."/>
            <person name="Zhong S."/>
            <person name="Goodwin S.B."/>
            <person name="Grigoriev I.V."/>
        </authorList>
    </citation>
    <scope>NUCLEOTIDE SEQUENCE [LARGE SCALE GENOMIC DNA]</scope>
    <source>
        <strain evidence="1 2">UAMH 10762</strain>
    </source>
</reference>
<dbReference type="HOGENOM" id="CLU_1331723_0_0_1"/>
<protein>
    <submittedName>
        <fullName evidence="1">Uncharacterized protein</fullName>
    </submittedName>
</protein>
<accession>M2M2W4</accession>
<dbReference type="EMBL" id="KB445566">
    <property type="protein sequence ID" value="EMC90871.1"/>
    <property type="molecule type" value="Genomic_DNA"/>
</dbReference>
<gene>
    <name evidence="1" type="ORF">BAUCODRAFT_152854</name>
</gene>
<sequence>MAFSGITIYLVEAEGNYKKLGSNLDRVKLVTLSDLAAEQLEGKASKDPRNLKNSVTLFKGNNPKHLSLKGLGIEEFNDVVFTYATAYAFKLKREYRGDDLRNAIYDYMHQGSLTWQEFSMIEELLGWDGGLVKTARHEVIFRWCKGGTYIPPDMEKILEYAEKAGFKDELMRIKVEMQKGMRARDERDARKAKVLREVEARAAADA</sequence>
<dbReference type="eggNOG" id="ENOG502RW5W">
    <property type="taxonomic scope" value="Eukaryota"/>
</dbReference>